<accession>A0AAE6IKK3</accession>
<evidence type="ECO:0000259" key="2">
    <source>
        <dbReference type="Pfam" id="PF00582"/>
    </source>
</evidence>
<dbReference type="PRINTS" id="PR01438">
    <property type="entry name" value="UNVRSLSTRESS"/>
</dbReference>
<dbReference type="OMA" id="VHYSIEF"/>
<dbReference type="InterPro" id="IPR006016">
    <property type="entry name" value="UspA"/>
</dbReference>
<dbReference type="RefSeq" id="WP_014974907.1">
    <property type="nucleotide sequence ID" value="NZ_BPKR01000012.1"/>
</dbReference>
<dbReference type="Gene3D" id="3.40.50.620">
    <property type="entry name" value="HUPs"/>
    <property type="match status" value="1"/>
</dbReference>
<evidence type="ECO:0000313" key="4">
    <source>
        <dbReference type="Proteomes" id="UP000321332"/>
    </source>
</evidence>
<evidence type="ECO:0000256" key="1">
    <source>
        <dbReference type="ARBA" id="ARBA00008791"/>
    </source>
</evidence>
<dbReference type="PANTHER" id="PTHR46268:SF6">
    <property type="entry name" value="UNIVERSAL STRESS PROTEIN UP12"/>
    <property type="match status" value="1"/>
</dbReference>
<dbReference type="InterPro" id="IPR006015">
    <property type="entry name" value="Universal_stress_UspA"/>
</dbReference>
<proteinExistence type="inferred from homology"/>
<dbReference type="SUPFAM" id="SSF52402">
    <property type="entry name" value="Adenine nucleotide alpha hydrolases-like"/>
    <property type="match status" value="1"/>
</dbReference>
<dbReference type="Pfam" id="PF00582">
    <property type="entry name" value="Usp"/>
    <property type="match status" value="1"/>
</dbReference>
<sequence>MIANYSKILVPMDGSKEAESALARAIELASEAGESGVLSILNVIDTRAFQNVASFDDTMVEAVSQETRRSLEKYKQQAIDAGIKNVDYLIEYGSPKTLIAKDVPNEVDADLIVIGATGLNAVERLVIGSVTEFVTRTAKVDVLVVREEA</sequence>
<name>A0AAE6IKK3_LEUCA</name>
<dbReference type="EMBL" id="CP042374">
    <property type="protein sequence ID" value="QEA33673.1"/>
    <property type="molecule type" value="Genomic_DNA"/>
</dbReference>
<gene>
    <name evidence="3" type="ORF">FGL89_05810</name>
</gene>
<dbReference type="InterPro" id="IPR014729">
    <property type="entry name" value="Rossmann-like_a/b/a_fold"/>
</dbReference>
<protein>
    <submittedName>
        <fullName evidence="3">Universal stress protein</fullName>
    </submittedName>
</protein>
<dbReference type="GeneID" id="61187257"/>
<dbReference type="PANTHER" id="PTHR46268">
    <property type="entry name" value="STRESS RESPONSE PROTEIN NHAX"/>
    <property type="match status" value="1"/>
</dbReference>
<evidence type="ECO:0000313" key="3">
    <source>
        <dbReference type="EMBL" id="QEA33673.1"/>
    </source>
</evidence>
<organism evidence="3 4">
    <name type="scientific">Leuconostoc carnosum</name>
    <dbReference type="NCBI Taxonomy" id="1252"/>
    <lineage>
        <taxon>Bacteria</taxon>
        <taxon>Bacillati</taxon>
        <taxon>Bacillota</taxon>
        <taxon>Bacilli</taxon>
        <taxon>Lactobacillales</taxon>
        <taxon>Lactobacillaceae</taxon>
        <taxon>Leuconostoc</taxon>
    </lineage>
</organism>
<dbReference type="AlphaFoldDB" id="A0AAE6IKK3"/>
<dbReference type="CDD" id="cd00293">
    <property type="entry name" value="USP-like"/>
    <property type="match status" value="1"/>
</dbReference>
<reference evidence="3 4" key="1">
    <citation type="submission" date="2019-06" db="EMBL/GenBank/DDBJ databases">
        <title>Genome analyses of bacteria isolated from kimchi.</title>
        <authorList>
            <person name="Lee S."/>
            <person name="Ahn S."/>
            <person name="Roh S."/>
        </authorList>
    </citation>
    <scope>NUCLEOTIDE SEQUENCE [LARGE SCALE GENOMIC DNA]</scope>
    <source>
        <strain evidence="3 4">CBA3620</strain>
    </source>
</reference>
<feature type="domain" description="UspA" evidence="2">
    <location>
        <begin position="5"/>
        <end position="146"/>
    </location>
</feature>
<dbReference type="Proteomes" id="UP000321332">
    <property type="component" value="Chromosome"/>
</dbReference>
<comment type="similarity">
    <text evidence="1">Belongs to the universal stress protein A family.</text>
</comment>